<dbReference type="GeneID" id="10276924"/>
<dbReference type="OrthoDB" id="371925at2157"/>
<evidence type="ECO:0000256" key="4">
    <source>
        <dbReference type="ARBA" id="ARBA00023004"/>
    </source>
</evidence>
<keyword evidence="4" id="KW-0408">Iron</keyword>
<evidence type="ECO:0000256" key="5">
    <source>
        <dbReference type="ARBA" id="ARBA00023014"/>
    </source>
</evidence>
<dbReference type="PANTHER" id="PTHR30389">
    <property type="entry name" value="FUMARATE HYDRATASE-RELATED"/>
    <property type="match status" value="1"/>
</dbReference>
<dbReference type="NCBIfam" id="NF004885">
    <property type="entry name" value="PRK06246.1"/>
    <property type="match status" value="1"/>
</dbReference>
<reference evidence="9" key="1">
    <citation type="submission" date="2011-02" db="EMBL/GenBank/DDBJ databases">
        <title>Complete sequence of Methanobacterium sp. AL-21.</title>
        <authorList>
            <consortium name="US DOE Joint Genome Institute"/>
            <person name="Lucas S."/>
            <person name="Copeland A."/>
            <person name="Lapidus A."/>
            <person name="Cheng J.-F."/>
            <person name="Goodwin L."/>
            <person name="Pitluck S."/>
            <person name="Chertkov O."/>
            <person name="Detter J.C."/>
            <person name="Han C."/>
            <person name="Tapia R."/>
            <person name="Land M."/>
            <person name="Hauser L."/>
            <person name="Kyrpides N."/>
            <person name="Ivanova N."/>
            <person name="Mikhailova N."/>
            <person name="Pagani I."/>
            <person name="Cadillo-Quiroz H."/>
            <person name="Imachi H."/>
            <person name="Zinder S."/>
            <person name="Liu W."/>
            <person name="Woyke T."/>
        </authorList>
    </citation>
    <scope>NUCLEOTIDE SEQUENCE [LARGE SCALE GENOMIC DNA]</scope>
    <source>
        <strain evidence="9">AL-21</strain>
    </source>
</reference>
<dbReference type="GO" id="GO:0004333">
    <property type="term" value="F:fumarate hydratase activity"/>
    <property type="evidence" value="ECO:0007669"/>
    <property type="project" value="UniProtKB-EC"/>
</dbReference>
<dbReference type="Pfam" id="PF05681">
    <property type="entry name" value="Fumerase"/>
    <property type="match status" value="1"/>
</dbReference>
<dbReference type="EC" id="4.2.1.2" evidence="8"/>
<dbReference type="RefSeq" id="WP_013644087.1">
    <property type="nucleotide sequence ID" value="NC_015216.1"/>
</dbReference>
<evidence type="ECO:0000313" key="9">
    <source>
        <dbReference type="Proteomes" id="UP000007490"/>
    </source>
</evidence>
<evidence type="ECO:0000256" key="3">
    <source>
        <dbReference type="ARBA" id="ARBA00022723"/>
    </source>
</evidence>
<comment type="similarity">
    <text evidence="1">Belongs to the class-I fumarase family.</text>
</comment>
<organism evidence="8 9">
    <name type="scientific">Methanobacterium lacus (strain AL-21)</name>
    <dbReference type="NCBI Taxonomy" id="877455"/>
    <lineage>
        <taxon>Archaea</taxon>
        <taxon>Methanobacteriati</taxon>
        <taxon>Methanobacteriota</taxon>
        <taxon>Methanomada group</taxon>
        <taxon>Methanobacteria</taxon>
        <taxon>Methanobacteriales</taxon>
        <taxon>Methanobacteriaceae</taxon>
        <taxon>Methanobacterium</taxon>
    </lineage>
</organism>
<evidence type="ECO:0000259" key="7">
    <source>
        <dbReference type="Pfam" id="PF05681"/>
    </source>
</evidence>
<accession>F0T9I8</accession>
<dbReference type="eggNOG" id="arCOG04407">
    <property type="taxonomic scope" value="Archaea"/>
</dbReference>
<name>F0T9I8_METLA</name>
<dbReference type="InterPro" id="IPR051208">
    <property type="entry name" value="Class-I_Fumarase/Tartrate_DH"/>
</dbReference>
<keyword evidence="6 8" id="KW-0456">Lyase</keyword>
<reference evidence="8 9" key="2">
    <citation type="journal article" date="2014" name="Int. J. Syst. Evol. Microbiol.">
        <title>Methanobacterium paludis sp. nov. and a novel strain of Methanobacterium lacus isolated from northern peatlands.</title>
        <authorList>
            <person name="Cadillo-Quiroz H."/>
            <person name="Brauer S.L."/>
            <person name="Goodson N."/>
            <person name="Yavitt J.B."/>
            <person name="Zinder S.H."/>
        </authorList>
    </citation>
    <scope>NUCLEOTIDE SEQUENCE [LARGE SCALE GENOMIC DNA]</scope>
    <source>
        <strain evidence="8 9">AL-21</strain>
    </source>
</reference>
<dbReference type="PANTHER" id="PTHR30389:SF17">
    <property type="entry name" value="L(+)-TARTRATE DEHYDRATASE SUBUNIT ALPHA-RELATED"/>
    <property type="match status" value="1"/>
</dbReference>
<dbReference type="KEGG" id="mel:Metbo_0484"/>
<dbReference type="Proteomes" id="UP000007490">
    <property type="component" value="Chromosome"/>
</dbReference>
<keyword evidence="2" id="KW-0004">4Fe-4S</keyword>
<proteinExistence type="inferred from homology"/>
<keyword evidence="9" id="KW-1185">Reference proteome</keyword>
<keyword evidence="5" id="KW-0411">Iron-sulfur</keyword>
<gene>
    <name evidence="8" type="ordered locus">Metbo_0484</name>
</gene>
<dbReference type="STRING" id="877455.Metbo_0484"/>
<dbReference type="EMBL" id="CP002551">
    <property type="protein sequence ID" value="ADZ08736.1"/>
    <property type="molecule type" value="Genomic_DNA"/>
</dbReference>
<evidence type="ECO:0000256" key="1">
    <source>
        <dbReference type="ARBA" id="ARBA00008876"/>
    </source>
</evidence>
<dbReference type="GO" id="GO:0046872">
    <property type="term" value="F:metal ion binding"/>
    <property type="evidence" value="ECO:0007669"/>
    <property type="project" value="UniProtKB-KW"/>
</dbReference>
<dbReference type="GO" id="GO:0051539">
    <property type="term" value="F:4 iron, 4 sulfur cluster binding"/>
    <property type="evidence" value="ECO:0007669"/>
    <property type="project" value="UniProtKB-KW"/>
</dbReference>
<dbReference type="NCBIfam" id="TIGR00722">
    <property type="entry name" value="ttdA_fumA_fumB"/>
    <property type="match status" value="1"/>
</dbReference>
<evidence type="ECO:0000256" key="6">
    <source>
        <dbReference type="ARBA" id="ARBA00023239"/>
    </source>
</evidence>
<evidence type="ECO:0000313" key="8">
    <source>
        <dbReference type="EMBL" id="ADZ08736.1"/>
    </source>
</evidence>
<sequence>MITQKTVEDTICRLYRDSVIQLPEDVKNALREAHENETNETARLNLGAILENIDAAHENDIPMCQDTGLPIVFVKLGDVKVENLYEGIKKGVEKATTKVPLRPNVVDPFTRVNTGTNTGKNIPLVDIELVEGNNLELTIFPKGFGSENNNALKMALPGEGMEGVKEFVMETVLKAGGKPCPPTRIGVGIGGSSDYALKLAKKALLRDVKSVNPDERLAKLEEELIEQINSTGIGPMGLGGKTTALDVKVELADTHTAGLPIGVCVQCWAARHATAVLEDPKH</sequence>
<dbReference type="HOGENOM" id="CLU_041245_0_0_2"/>
<dbReference type="InterPro" id="IPR004646">
    <property type="entry name" value="Fe-S_hydro-lyase_TtdA-typ_cat"/>
</dbReference>
<protein>
    <submittedName>
        <fullName evidence="8">Hydro-lyase, Fe-S type, tartrate/fumarate subfamily, alpha subunit</fullName>
        <ecNumber evidence="8">4.2.1.2</ecNumber>
    </submittedName>
</protein>
<keyword evidence="3" id="KW-0479">Metal-binding</keyword>
<feature type="domain" description="Fe-S hydro-lyase tartrate dehydratase alpha-type catalytic" evidence="7">
    <location>
        <begin position="9"/>
        <end position="275"/>
    </location>
</feature>
<dbReference type="AlphaFoldDB" id="F0T9I8"/>
<evidence type="ECO:0000256" key="2">
    <source>
        <dbReference type="ARBA" id="ARBA00022485"/>
    </source>
</evidence>